<name>A0A397UTN6_9GLOM</name>
<dbReference type="OrthoDB" id="2409391at2759"/>
<evidence type="ECO:0000313" key="2">
    <source>
        <dbReference type="Proteomes" id="UP000266673"/>
    </source>
</evidence>
<accession>A0A397UTN6</accession>
<reference evidence="1 2" key="1">
    <citation type="submission" date="2018-06" db="EMBL/GenBank/DDBJ databases">
        <title>Comparative genomics reveals the genomic features of Rhizophagus irregularis, R. cerebriforme, R. diaphanum and Gigaspora rosea, and their symbiotic lifestyle signature.</title>
        <authorList>
            <person name="Morin E."/>
            <person name="San Clemente H."/>
            <person name="Chen E.C.H."/>
            <person name="De La Providencia I."/>
            <person name="Hainaut M."/>
            <person name="Kuo A."/>
            <person name="Kohler A."/>
            <person name="Murat C."/>
            <person name="Tang N."/>
            <person name="Roy S."/>
            <person name="Loubradou J."/>
            <person name="Henrissat B."/>
            <person name="Grigoriev I.V."/>
            <person name="Corradi N."/>
            <person name="Roux C."/>
            <person name="Martin F.M."/>
        </authorList>
    </citation>
    <scope>NUCLEOTIDE SEQUENCE [LARGE SCALE GENOMIC DNA]</scope>
    <source>
        <strain evidence="1 2">DAOM 194757</strain>
    </source>
</reference>
<dbReference type="EMBL" id="QKWP01000994">
    <property type="protein sequence ID" value="RIB12738.1"/>
    <property type="molecule type" value="Genomic_DNA"/>
</dbReference>
<protein>
    <submittedName>
        <fullName evidence="1">Uncharacterized protein</fullName>
    </submittedName>
</protein>
<organism evidence="1 2">
    <name type="scientific">Gigaspora rosea</name>
    <dbReference type="NCBI Taxonomy" id="44941"/>
    <lineage>
        <taxon>Eukaryota</taxon>
        <taxon>Fungi</taxon>
        <taxon>Fungi incertae sedis</taxon>
        <taxon>Mucoromycota</taxon>
        <taxon>Glomeromycotina</taxon>
        <taxon>Glomeromycetes</taxon>
        <taxon>Diversisporales</taxon>
        <taxon>Gigasporaceae</taxon>
        <taxon>Gigaspora</taxon>
    </lineage>
</organism>
<dbReference type="Proteomes" id="UP000266673">
    <property type="component" value="Unassembled WGS sequence"/>
</dbReference>
<dbReference type="AlphaFoldDB" id="A0A397UTN6"/>
<sequence length="121" mass="13904">MSSAAQILVDQTRLLCNPLAKMVTVQCTDNKNDYKVRVCIKRPYENLIVLLTYNFYDINYNNKKYTCIIHTVKMLGRRGWSTLKARAKSYGAPAKQICACQMFEISNDNWEENPGNQVKCA</sequence>
<gene>
    <name evidence="1" type="ORF">C2G38_2041580</name>
</gene>
<proteinExistence type="predicted"/>
<comment type="caution">
    <text evidence="1">The sequence shown here is derived from an EMBL/GenBank/DDBJ whole genome shotgun (WGS) entry which is preliminary data.</text>
</comment>
<keyword evidence="2" id="KW-1185">Reference proteome</keyword>
<evidence type="ECO:0000313" key="1">
    <source>
        <dbReference type="EMBL" id="RIB12738.1"/>
    </source>
</evidence>